<proteinExistence type="predicted"/>
<protein>
    <recommendedName>
        <fullName evidence="2">ENT domain-containing protein</fullName>
    </recommendedName>
</protein>
<evidence type="ECO:0000313" key="4">
    <source>
        <dbReference type="Proteomes" id="UP000729913"/>
    </source>
</evidence>
<dbReference type="GO" id="GO:0006355">
    <property type="term" value="P:regulation of DNA-templated transcription"/>
    <property type="evidence" value="ECO:0007669"/>
    <property type="project" value="InterPro"/>
</dbReference>
<feature type="region of interest" description="Disordered" evidence="1">
    <location>
        <begin position="154"/>
        <end position="180"/>
    </location>
</feature>
<dbReference type="EMBL" id="JAAOIC020000002">
    <property type="protein sequence ID" value="KAG8042629.1"/>
    <property type="molecule type" value="Genomic_DNA"/>
</dbReference>
<evidence type="ECO:0000313" key="3">
    <source>
        <dbReference type="EMBL" id="KAG8042629.1"/>
    </source>
</evidence>
<organism evidence="3 4">
    <name type="scientific">Cotesia typhae</name>
    <dbReference type="NCBI Taxonomy" id="2053667"/>
    <lineage>
        <taxon>Eukaryota</taxon>
        <taxon>Metazoa</taxon>
        <taxon>Ecdysozoa</taxon>
        <taxon>Arthropoda</taxon>
        <taxon>Hexapoda</taxon>
        <taxon>Insecta</taxon>
        <taxon>Pterygota</taxon>
        <taxon>Neoptera</taxon>
        <taxon>Endopterygota</taxon>
        <taxon>Hymenoptera</taxon>
        <taxon>Apocrita</taxon>
        <taxon>Ichneumonoidea</taxon>
        <taxon>Braconidae</taxon>
        <taxon>Microgastrinae</taxon>
        <taxon>Cotesia</taxon>
    </lineage>
</organism>
<dbReference type="AlphaFoldDB" id="A0A8J5RBM1"/>
<comment type="caution">
    <text evidence="3">The sequence shown here is derived from an EMBL/GenBank/DDBJ whole genome shotgun (WGS) entry which is preliminary data.</text>
</comment>
<evidence type="ECO:0000259" key="2">
    <source>
        <dbReference type="PROSITE" id="PS51138"/>
    </source>
</evidence>
<dbReference type="PANTHER" id="PTHR16500:SF3">
    <property type="entry name" value="BRCA2-INTERACTING TRANSCRIPTIONAL REPRESSOR EMSY"/>
    <property type="match status" value="1"/>
</dbReference>
<dbReference type="Proteomes" id="UP000729913">
    <property type="component" value="Unassembled WGS sequence"/>
</dbReference>
<dbReference type="GO" id="GO:0005654">
    <property type="term" value="C:nucleoplasm"/>
    <property type="evidence" value="ECO:0007669"/>
    <property type="project" value="TreeGrafter"/>
</dbReference>
<feature type="compositionally biased region" description="Polar residues" evidence="1">
    <location>
        <begin position="474"/>
        <end position="485"/>
    </location>
</feature>
<dbReference type="Pfam" id="PF03735">
    <property type="entry name" value="ENT"/>
    <property type="match status" value="1"/>
</dbReference>
<name>A0A8J5RBM1_9HYME</name>
<dbReference type="InterPro" id="IPR033482">
    <property type="entry name" value="EMSY"/>
</dbReference>
<reference evidence="3" key="1">
    <citation type="submission" date="2020-03" db="EMBL/GenBank/DDBJ databases">
        <authorList>
            <person name="Chebbi M.A."/>
            <person name="Drezen J.M."/>
        </authorList>
    </citation>
    <scope>NUCLEOTIDE SEQUENCE</scope>
    <source>
        <tissue evidence="3">Whole body</tissue>
    </source>
</reference>
<accession>A0A8J5RBM1</accession>
<dbReference type="PANTHER" id="PTHR16500">
    <property type="entry name" value="BRCA2-INTERACTING TRANSCRIPTIONAL REPRESSOR EMSY"/>
    <property type="match status" value="1"/>
</dbReference>
<feature type="region of interest" description="Disordered" evidence="1">
    <location>
        <begin position="285"/>
        <end position="312"/>
    </location>
</feature>
<dbReference type="SMART" id="SM01191">
    <property type="entry name" value="ENT"/>
    <property type="match status" value="1"/>
</dbReference>
<dbReference type="InterPro" id="IPR005491">
    <property type="entry name" value="ENT_dom"/>
</dbReference>
<sequence length="612" mass="67461">MRSVRMDMSRDECRKCLRCLELDAYGNVVSVLRAQGSFTEDKKRLLEELAKVLHISNERHRAEVRRAVNDEKLSYIAEQLNGPNTWTDWAIEGRRMIPLLPRLKAHTAFTELANSLSLVLAAANEKKAPVQKNESIVNINTIVNKTDEIKKDDLPLENSTTNLPKTRGRKRKKPLIDPAPNKKFQTEACVNDNNVNCLRQSPTLPATSKVKVTENTEPLLTKECLVNSSLTTCTDTPYTYRLVTSSEENNAISNSSSVNEIPQTKTAIDKCDVKLKVDECINHDKSNDPPIIDKSEPVEKPETLANSKDSSPINSVVDSAKRVAKVVENTASLSGPGPPLVNSKVAFKKLPIDILNHQSITKVGITLNSNNTINISAFPNARLGSKTNVIVQKGSAQDVKITRGGKAAIGKVIMGSENLSLAAKTAAALLPHRLASNGDKKLNIVPIKNSSHIEIKSNSKLGSMVVLDIPQDVSQEKSMSNAPESDQNHKVNDTPDTLTSDKTVLLTNQVNSNLDNHSEFDGLENITENTKSVEPSDILQDSCQEIVMITEELVETQVLDDQTEIYNFESTEDSVCEIQTEDNSEAVEIFNTVLESTEVIESFDFTDSEEHI</sequence>
<feature type="region of interest" description="Disordered" evidence="1">
    <location>
        <begin position="474"/>
        <end position="499"/>
    </location>
</feature>
<evidence type="ECO:0000256" key="1">
    <source>
        <dbReference type="SAM" id="MobiDB-lite"/>
    </source>
</evidence>
<dbReference type="PROSITE" id="PS51138">
    <property type="entry name" value="ENT"/>
    <property type="match status" value="1"/>
</dbReference>
<dbReference type="OrthoDB" id="10035579at2759"/>
<reference evidence="3" key="2">
    <citation type="submission" date="2021-04" db="EMBL/GenBank/DDBJ databases">
        <title>Genome-wide patterns of bracovirus chromosomal integration into multiple host tissues during parasitism.</title>
        <authorList>
            <person name="Chebbi M.A.C."/>
        </authorList>
    </citation>
    <scope>NUCLEOTIDE SEQUENCE</scope>
    <source>
        <tissue evidence="3">Whole body</tissue>
    </source>
</reference>
<keyword evidence="4" id="KW-1185">Reference proteome</keyword>
<gene>
    <name evidence="3" type="ORF">G9C98_005263</name>
</gene>
<feature type="domain" description="ENT" evidence="2">
    <location>
        <begin position="13"/>
        <end position="97"/>
    </location>
</feature>
<feature type="compositionally biased region" description="Basic and acidic residues" evidence="1">
    <location>
        <begin position="285"/>
        <end position="302"/>
    </location>
</feature>